<sequence>MQRLVREGQELTTIKRQIQAWSAAQSELKPAMFFLNPSTGEYLDINGAKSISAASTIKIPVLLAFFEDVDAGIIDLDEPLVMRPDLVASEAGSMQYEPVGTTFSALDTAEYMIAISDNTATNMLIDRLGGAEKLNQRFKSWGLKHTTIRNPLPDLEGTNTISPQDMAALMLKLKDEDLLSSTSREQALDILRQTVTNTLLPQGIEKDADIAHKTGDIGSVVGDIGLIDMPNGQHYVAAILVQRPHNDPRAQELIRKISKLTYKTFRKQVAPATRSDN</sequence>
<proteinExistence type="predicted"/>
<dbReference type="InterPro" id="IPR045155">
    <property type="entry name" value="Beta-lactam_cat"/>
</dbReference>
<dbReference type="OrthoDB" id="9775096at2"/>
<reference evidence="2 3" key="1">
    <citation type="journal article" date="2008" name="Proc. Natl. Acad. Sci. U.S.A.">
        <title>Niche adaptation and genome expansion in the chlorophyll d-producing cyanobacterium Acaryochloris marina.</title>
        <authorList>
            <person name="Swingley W.D."/>
            <person name="Chen M."/>
            <person name="Cheung P.C."/>
            <person name="Conrad A.L."/>
            <person name="Dejesa L.C."/>
            <person name="Hao J."/>
            <person name="Honchak B.M."/>
            <person name="Karbach L.E."/>
            <person name="Kurdoglu A."/>
            <person name="Lahiri S."/>
            <person name="Mastrian S.D."/>
            <person name="Miyashita H."/>
            <person name="Page L."/>
            <person name="Ramakrishna P."/>
            <person name="Satoh S."/>
            <person name="Sattley W.M."/>
            <person name="Shimada Y."/>
            <person name="Taylor H.L."/>
            <person name="Tomo T."/>
            <person name="Tsuchiya T."/>
            <person name="Wang Z.T."/>
            <person name="Raymond J."/>
            <person name="Mimuro M."/>
            <person name="Blankenship R.E."/>
            <person name="Touchman J.W."/>
        </authorList>
    </citation>
    <scope>NUCLEOTIDE SEQUENCE [LARGE SCALE GENOMIC DNA]</scope>
    <source>
        <strain evidence="3">MBIC 11017</strain>
    </source>
</reference>
<dbReference type="eggNOG" id="COG2367">
    <property type="taxonomic scope" value="Bacteria"/>
</dbReference>
<dbReference type="EMBL" id="CP000828">
    <property type="protein sequence ID" value="ABW26825.1"/>
    <property type="molecule type" value="Genomic_DNA"/>
</dbReference>
<evidence type="ECO:0000313" key="3">
    <source>
        <dbReference type="Proteomes" id="UP000000268"/>
    </source>
</evidence>
<dbReference type="Pfam" id="PF13354">
    <property type="entry name" value="Beta-lactamase2"/>
    <property type="match status" value="1"/>
</dbReference>
<dbReference type="PANTHER" id="PTHR35333">
    <property type="entry name" value="BETA-LACTAMASE"/>
    <property type="match status" value="1"/>
</dbReference>
<dbReference type="SUPFAM" id="SSF56601">
    <property type="entry name" value="beta-lactamase/transpeptidase-like"/>
    <property type="match status" value="1"/>
</dbReference>
<feature type="domain" description="Beta-lactamase class A catalytic" evidence="1">
    <location>
        <begin position="33"/>
        <end position="241"/>
    </location>
</feature>
<dbReference type="InterPro" id="IPR000871">
    <property type="entry name" value="Beta-lactam_class-A"/>
</dbReference>
<dbReference type="GO" id="GO:0046677">
    <property type="term" value="P:response to antibiotic"/>
    <property type="evidence" value="ECO:0007669"/>
    <property type="project" value="InterPro"/>
</dbReference>
<name>B0CCE0_ACAM1</name>
<dbReference type="PANTHER" id="PTHR35333:SF4">
    <property type="entry name" value="SLR0121 PROTEIN"/>
    <property type="match status" value="1"/>
</dbReference>
<dbReference type="KEGG" id="amr:AM1_1804"/>
<dbReference type="Gene3D" id="3.40.710.10">
    <property type="entry name" value="DD-peptidase/beta-lactamase superfamily"/>
    <property type="match status" value="1"/>
</dbReference>
<dbReference type="STRING" id="329726.AM1_1804"/>
<evidence type="ECO:0000259" key="1">
    <source>
        <dbReference type="Pfam" id="PF13354"/>
    </source>
</evidence>
<accession>B0CCE0</accession>
<protein>
    <submittedName>
        <fullName evidence="2">Beta-lactamase, putative</fullName>
    </submittedName>
</protein>
<keyword evidence="3" id="KW-1185">Reference proteome</keyword>
<dbReference type="GO" id="GO:0030655">
    <property type="term" value="P:beta-lactam antibiotic catabolic process"/>
    <property type="evidence" value="ECO:0007669"/>
    <property type="project" value="InterPro"/>
</dbReference>
<gene>
    <name evidence="2" type="ordered locus">AM1_1804</name>
</gene>
<dbReference type="GO" id="GO:0008800">
    <property type="term" value="F:beta-lactamase activity"/>
    <property type="evidence" value="ECO:0007669"/>
    <property type="project" value="InterPro"/>
</dbReference>
<dbReference type="HOGENOM" id="CLU_031960_9_2_3"/>
<dbReference type="Proteomes" id="UP000000268">
    <property type="component" value="Chromosome"/>
</dbReference>
<dbReference type="InterPro" id="IPR012338">
    <property type="entry name" value="Beta-lactam/transpept-like"/>
</dbReference>
<organism evidence="2 3">
    <name type="scientific">Acaryochloris marina (strain MBIC 11017)</name>
    <dbReference type="NCBI Taxonomy" id="329726"/>
    <lineage>
        <taxon>Bacteria</taxon>
        <taxon>Bacillati</taxon>
        <taxon>Cyanobacteriota</taxon>
        <taxon>Cyanophyceae</taxon>
        <taxon>Acaryochloridales</taxon>
        <taxon>Acaryochloridaceae</taxon>
        <taxon>Acaryochloris</taxon>
    </lineage>
</organism>
<evidence type="ECO:0000313" key="2">
    <source>
        <dbReference type="EMBL" id="ABW26825.1"/>
    </source>
</evidence>
<dbReference type="AlphaFoldDB" id="B0CCE0"/>